<keyword evidence="2" id="KW-0472">Membrane</keyword>
<evidence type="ECO:0000313" key="4">
    <source>
        <dbReference type="Proteomes" id="UP000886523"/>
    </source>
</evidence>
<evidence type="ECO:0000256" key="1">
    <source>
        <dbReference type="SAM" id="MobiDB-lite"/>
    </source>
</evidence>
<feature type="transmembrane region" description="Helical" evidence="2">
    <location>
        <begin position="112"/>
        <end position="134"/>
    </location>
</feature>
<dbReference type="PANTHER" id="PTHR15887">
    <property type="entry name" value="TRANSMEMBRANE PROTEIN 69"/>
    <property type="match status" value="1"/>
</dbReference>
<accession>A0A9P6AW63</accession>
<protein>
    <submittedName>
        <fullName evidence="3">Uncharacterized protein</fullName>
    </submittedName>
</protein>
<reference evidence="3" key="1">
    <citation type="journal article" date="2020" name="Nat. Commun.">
        <title>Large-scale genome sequencing of mycorrhizal fungi provides insights into the early evolution of symbiotic traits.</title>
        <authorList>
            <person name="Miyauchi S."/>
            <person name="Kiss E."/>
            <person name="Kuo A."/>
            <person name="Drula E."/>
            <person name="Kohler A."/>
            <person name="Sanchez-Garcia M."/>
            <person name="Morin E."/>
            <person name="Andreopoulos B."/>
            <person name="Barry K.W."/>
            <person name="Bonito G."/>
            <person name="Buee M."/>
            <person name="Carver A."/>
            <person name="Chen C."/>
            <person name="Cichocki N."/>
            <person name="Clum A."/>
            <person name="Culley D."/>
            <person name="Crous P.W."/>
            <person name="Fauchery L."/>
            <person name="Girlanda M."/>
            <person name="Hayes R.D."/>
            <person name="Keri Z."/>
            <person name="LaButti K."/>
            <person name="Lipzen A."/>
            <person name="Lombard V."/>
            <person name="Magnuson J."/>
            <person name="Maillard F."/>
            <person name="Murat C."/>
            <person name="Nolan M."/>
            <person name="Ohm R.A."/>
            <person name="Pangilinan J."/>
            <person name="Pereira M.F."/>
            <person name="Perotto S."/>
            <person name="Peter M."/>
            <person name="Pfister S."/>
            <person name="Riley R."/>
            <person name="Sitrit Y."/>
            <person name="Stielow J.B."/>
            <person name="Szollosi G."/>
            <person name="Zifcakova L."/>
            <person name="Stursova M."/>
            <person name="Spatafora J.W."/>
            <person name="Tedersoo L."/>
            <person name="Vaario L.M."/>
            <person name="Yamada A."/>
            <person name="Yan M."/>
            <person name="Wang P."/>
            <person name="Xu J."/>
            <person name="Bruns T."/>
            <person name="Baldrian P."/>
            <person name="Vilgalys R."/>
            <person name="Dunand C."/>
            <person name="Henrissat B."/>
            <person name="Grigoriev I.V."/>
            <person name="Hibbett D."/>
            <person name="Nagy L.G."/>
            <person name="Martin F.M."/>
        </authorList>
    </citation>
    <scope>NUCLEOTIDE SEQUENCE</scope>
    <source>
        <strain evidence="3">UP504</strain>
    </source>
</reference>
<feature type="transmembrane region" description="Helical" evidence="2">
    <location>
        <begin position="250"/>
        <end position="270"/>
    </location>
</feature>
<feature type="transmembrane region" description="Helical" evidence="2">
    <location>
        <begin position="197"/>
        <end position="230"/>
    </location>
</feature>
<proteinExistence type="predicted"/>
<evidence type="ECO:0000256" key="2">
    <source>
        <dbReference type="SAM" id="Phobius"/>
    </source>
</evidence>
<dbReference type="OrthoDB" id="194289at2759"/>
<keyword evidence="2" id="KW-0812">Transmembrane</keyword>
<dbReference type="AlphaFoldDB" id="A0A9P6AW63"/>
<evidence type="ECO:0000313" key="3">
    <source>
        <dbReference type="EMBL" id="KAF9513035.1"/>
    </source>
</evidence>
<comment type="caution">
    <text evidence="3">The sequence shown here is derived from an EMBL/GenBank/DDBJ whole genome shotgun (WGS) entry which is preliminary data.</text>
</comment>
<sequence length="369" mass="40174">MLRTGMFGVGLRLAPPQALRRTPIALIRATQVRFTPTRQASQQGSKELPSVAKNAKDEVMHIAGDFAKIISGGQTAEDHRDMAKKNQGHSTGMSEDFISLTSLIASRVPKHVFVMGLAGSLPYLGTTLSTLYLARQAGQASVGAMWNISPDVAAEFLEASMNIQVTYGAIILSFLGALHWGMEFAGYGGSQGYPRLWLGVAPLLVAWPTLALEPNMALVAQWFAFTALWYADMKATTAGWTPTWFSQYRFYLSILVGGCIVSTLFGLSHFSPRTDSILQRDLHELRRLGGNGVPTDRNGQYQQSSFPTRTLPDDSEVVTVPALDSDPGYVKLVHLHKDLSNEDGEREEAGTLGHNTGSAGENHTHVEQL</sequence>
<dbReference type="EMBL" id="MU128978">
    <property type="protein sequence ID" value="KAF9513035.1"/>
    <property type="molecule type" value="Genomic_DNA"/>
</dbReference>
<feature type="region of interest" description="Disordered" evidence="1">
    <location>
        <begin position="340"/>
        <end position="369"/>
    </location>
</feature>
<dbReference type="InterPro" id="IPR021836">
    <property type="entry name" value="DUF3429"/>
</dbReference>
<name>A0A9P6AW63_9AGAM</name>
<dbReference type="PANTHER" id="PTHR15887:SF1">
    <property type="entry name" value="TRANSMEMBRANE PROTEIN 69"/>
    <property type="match status" value="1"/>
</dbReference>
<gene>
    <name evidence="3" type="ORF">BS47DRAFT_1329896</name>
</gene>
<keyword evidence="2" id="KW-1133">Transmembrane helix</keyword>
<feature type="compositionally biased region" description="Polar residues" evidence="1">
    <location>
        <begin position="297"/>
        <end position="308"/>
    </location>
</feature>
<feature type="transmembrane region" description="Helical" evidence="2">
    <location>
        <begin position="165"/>
        <end position="185"/>
    </location>
</feature>
<feature type="region of interest" description="Disordered" evidence="1">
    <location>
        <begin position="289"/>
        <end position="311"/>
    </location>
</feature>
<dbReference type="Pfam" id="PF11911">
    <property type="entry name" value="DUF3429"/>
    <property type="match status" value="1"/>
</dbReference>
<organism evidence="3 4">
    <name type="scientific">Hydnum rufescens UP504</name>
    <dbReference type="NCBI Taxonomy" id="1448309"/>
    <lineage>
        <taxon>Eukaryota</taxon>
        <taxon>Fungi</taxon>
        <taxon>Dikarya</taxon>
        <taxon>Basidiomycota</taxon>
        <taxon>Agaricomycotina</taxon>
        <taxon>Agaricomycetes</taxon>
        <taxon>Cantharellales</taxon>
        <taxon>Hydnaceae</taxon>
        <taxon>Hydnum</taxon>
    </lineage>
</organism>
<keyword evidence="4" id="KW-1185">Reference proteome</keyword>
<dbReference type="Proteomes" id="UP000886523">
    <property type="component" value="Unassembled WGS sequence"/>
</dbReference>